<evidence type="ECO:0000313" key="3">
    <source>
        <dbReference type="Proteomes" id="UP000323144"/>
    </source>
</evidence>
<accession>A0A5B9Y5H1</accession>
<evidence type="ECO:0000313" key="2">
    <source>
        <dbReference type="EMBL" id="QEH61966.1"/>
    </source>
</evidence>
<protein>
    <recommendedName>
        <fullName evidence="1">Thoeris protein ThsB TIR-like domain-containing protein</fullName>
    </recommendedName>
</protein>
<proteinExistence type="predicted"/>
<dbReference type="KEGG" id="schi:SCHIN_v1c07710"/>
<gene>
    <name evidence="2" type="ORF">SCHIN_v1c07710</name>
</gene>
<sequence length="215" mass="25620">MENKIHKVYISFKYTENKRYREALTELNDRIRIFEDWSVFEGDIPDKGLTDEQIRRTIRDEYIREATVLILLNGKKMYDSKFIDWELHAAMYDGEKNKKMGILVINLPEVKHEDCDLSHSGEIENIYLENGEFRTWSPVEKQYDIQRERHKNAPTRLVKNLIRDNVAINFVQWEELFKRGDSIAADRIVSLVDSAFKRRKQNDYDVSDKLMGRKV</sequence>
<name>A0A5B9Y5H1_9MOLU</name>
<dbReference type="InterPro" id="IPR015032">
    <property type="entry name" value="ThsB__TIR-like_domain"/>
</dbReference>
<keyword evidence="3" id="KW-1185">Reference proteome</keyword>
<reference evidence="2 3" key="1">
    <citation type="submission" date="2019-08" db="EMBL/GenBank/DDBJ databases">
        <title>Complete genome sequence of Spiroplasma chinense CCH (DSM 19755).</title>
        <authorList>
            <person name="Shen H.-Y."/>
            <person name="Lin Y.-C."/>
            <person name="Chou L."/>
            <person name="Kuo C.-H."/>
        </authorList>
    </citation>
    <scope>NUCLEOTIDE SEQUENCE [LARGE SCALE GENOMIC DNA]</scope>
    <source>
        <strain evidence="2 3">CCH</strain>
    </source>
</reference>
<feature type="domain" description="Thoeris protein ThsB TIR-like" evidence="1">
    <location>
        <begin position="9"/>
        <end position="111"/>
    </location>
</feature>
<dbReference type="RefSeq" id="WP_166508342.1">
    <property type="nucleotide sequence ID" value="NZ_CP043026.1"/>
</dbReference>
<organism evidence="2 3">
    <name type="scientific">Spiroplasma chinense</name>
    <dbReference type="NCBI Taxonomy" id="216932"/>
    <lineage>
        <taxon>Bacteria</taxon>
        <taxon>Bacillati</taxon>
        <taxon>Mycoplasmatota</taxon>
        <taxon>Mollicutes</taxon>
        <taxon>Entomoplasmatales</taxon>
        <taxon>Spiroplasmataceae</taxon>
        <taxon>Spiroplasma</taxon>
    </lineage>
</organism>
<evidence type="ECO:0000259" key="1">
    <source>
        <dbReference type="Pfam" id="PF08937"/>
    </source>
</evidence>
<dbReference type="AlphaFoldDB" id="A0A5B9Y5H1"/>
<dbReference type="EMBL" id="CP043026">
    <property type="protein sequence ID" value="QEH61966.1"/>
    <property type="molecule type" value="Genomic_DNA"/>
</dbReference>
<dbReference type="Proteomes" id="UP000323144">
    <property type="component" value="Chromosome"/>
</dbReference>
<dbReference type="Pfam" id="PF08937">
    <property type="entry name" value="ThsB_TIR"/>
    <property type="match status" value="1"/>
</dbReference>